<dbReference type="SMART" id="SM00220">
    <property type="entry name" value="S_TKc"/>
    <property type="match status" value="1"/>
</dbReference>
<keyword evidence="12 25" id="KW-0418">Kinase</keyword>
<accession>A0A1Y1VJH2</accession>
<reference evidence="25 26" key="1">
    <citation type="submission" date="2016-08" db="EMBL/GenBank/DDBJ databases">
        <title>Genomes of anaerobic fungi encode conserved fungal cellulosomes for biomass hydrolysis.</title>
        <authorList>
            <consortium name="DOE Joint Genome Institute"/>
            <person name="Haitjema C.H."/>
            <person name="Gilmore S.P."/>
            <person name="Henske J.K."/>
            <person name="Solomon K.V."/>
            <person name="De Groot R."/>
            <person name="Kuo A."/>
            <person name="Mondo S.J."/>
            <person name="Salamov A.A."/>
            <person name="Labutti K."/>
            <person name="Zhao Z."/>
            <person name="Chiniquy J."/>
            <person name="Barry K."/>
            <person name="Brewer H.M."/>
            <person name="Purvine S.O."/>
            <person name="Wright A.T."/>
            <person name="Boxma B."/>
            <person name="Van Alen T."/>
            <person name="Hackstein J.H."/>
            <person name="Baker S.E."/>
            <person name="Grigoriev I.V."/>
            <person name="O'Malley M.A."/>
        </authorList>
    </citation>
    <scope>NUCLEOTIDE SEQUENCE [LARGE SCALE GENOMIC DNA]</scope>
    <source>
        <strain evidence="26">finn</strain>
    </source>
</reference>
<dbReference type="STRING" id="1754191.A0A1Y1VJH2"/>
<reference evidence="25 26" key="2">
    <citation type="submission" date="2016-08" db="EMBL/GenBank/DDBJ databases">
        <title>Pervasive Adenine N6-methylation of Active Genes in Fungi.</title>
        <authorList>
            <consortium name="DOE Joint Genome Institute"/>
            <person name="Mondo S.J."/>
            <person name="Dannebaum R.O."/>
            <person name="Kuo R.C."/>
            <person name="Labutti K."/>
            <person name="Haridas S."/>
            <person name="Kuo A."/>
            <person name="Salamov A."/>
            <person name="Ahrendt S.R."/>
            <person name="Lipzen A."/>
            <person name="Sullivan W."/>
            <person name="Andreopoulos W.B."/>
            <person name="Clum A."/>
            <person name="Lindquist E."/>
            <person name="Daum C."/>
            <person name="Ramamoorthy G.K."/>
            <person name="Gryganskyi A."/>
            <person name="Culley D."/>
            <person name="Magnuson J.K."/>
            <person name="James T.Y."/>
            <person name="O'Malley M.A."/>
            <person name="Stajich J.E."/>
            <person name="Spatafora J.W."/>
            <person name="Visel A."/>
            <person name="Grigoriev I.V."/>
        </authorList>
    </citation>
    <scope>NUCLEOTIDE SEQUENCE [LARGE SCALE GENOMIC DNA]</scope>
    <source>
        <strain evidence="26">finn</strain>
    </source>
</reference>
<dbReference type="InterPro" id="IPR017441">
    <property type="entry name" value="Protein_kinase_ATP_BS"/>
</dbReference>
<name>A0A1Y1VJH2_9FUNG</name>
<comment type="caution">
    <text evidence="25">The sequence shown here is derived from an EMBL/GenBank/DDBJ whole genome shotgun (WGS) entry which is preliminary data.</text>
</comment>
<dbReference type="InterPro" id="IPR050494">
    <property type="entry name" value="Ser_Thr_dual-spec_kinase"/>
</dbReference>
<evidence type="ECO:0000256" key="18">
    <source>
        <dbReference type="ARBA" id="ARBA00023596"/>
    </source>
</evidence>
<dbReference type="FunFam" id="3.30.200.20:FF:000123">
    <property type="entry name" value="serine/threonine-protein kinase PRP4 homolog"/>
    <property type="match status" value="1"/>
</dbReference>
<dbReference type="PANTHER" id="PTHR24058:SF103">
    <property type="entry name" value="SERINE_THREONINE-PROTEIN KINASE PRP4 HOMOLOG"/>
    <property type="match status" value="1"/>
</dbReference>
<dbReference type="GO" id="GO:0005694">
    <property type="term" value="C:chromosome"/>
    <property type="evidence" value="ECO:0007669"/>
    <property type="project" value="UniProtKB-SubCell"/>
</dbReference>
<keyword evidence="11 22" id="KW-0547">Nucleotide-binding</keyword>
<evidence type="ECO:0000256" key="2">
    <source>
        <dbReference type="ARBA" id="ARBA00004286"/>
    </source>
</evidence>
<evidence type="ECO:0000313" key="25">
    <source>
        <dbReference type="EMBL" id="ORX57861.1"/>
    </source>
</evidence>
<evidence type="ECO:0000256" key="6">
    <source>
        <dbReference type="ARBA" id="ARBA00022527"/>
    </source>
</evidence>
<dbReference type="SUPFAM" id="SSF56112">
    <property type="entry name" value="Protein kinase-like (PK-like)"/>
    <property type="match status" value="1"/>
</dbReference>
<dbReference type="InterPro" id="IPR000719">
    <property type="entry name" value="Prot_kinase_dom"/>
</dbReference>
<dbReference type="GO" id="GO:0045292">
    <property type="term" value="P:mRNA cis splicing, via spliceosome"/>
    <property type="evidence" value="ECO:0007669"/>
    <property type="project" value="InterPro"/>
</dbReference>
<dbReference type="OrthoDB" id="9332038at2759"/>
<keyword evidence="7" id="KW-0597">Phosphoprotein</keyword>
<keyword evidence="4" id="KW-0158">Chromosome</keyword>
<comment type="subunit">
    <text evidence="21">Interacts with CLK1 C-terminus. Associates with the U5 snRNP and NCOR1 deacetylase complexes. Identified in the spliceosome C complex.</text>
</comment>
<evidence type="ECO:0000256" key="9">
    <source>
        <dbReference type="ARBA" id="ARBA00022679"/>
    </source>
</evidence>
<keyword evidence="6 23" id="KW-0723">Serine/threonine-protein kinase</keyword>
<proteinExistence type="inferred from homology"/>
<dbReference type="InterPro" id="IPR044092">
    <property type="entry name" value="STKc_PRP4"/>
</dbReference>
<dbReference type="CDD" id="cd14135">
    <property type="entry name" value="STKc_PRP4"/>
    <property type="match status" value="1"/>
</dbReference>
<evidence type="ECO:0000259" key="24">
    <source>
        <dbReference type="PROSITE" id="PS50011"/>
    </source>
</evidence>
<evidence type="ECO:0000256" key="3">
    <source>
        <dbReference type="ARBA" id="ARBA00012513"/>
    </source>
</evidence>
<feature type="binding site" evidence="22">
    <location>
        <position position="95"/>
    </location>
    <ligand>
        <name>ATP</name>
        <dbReference type="ChEBI" id="CHEBI:30616"/>
    </ligand>
</feature>
<protein>
    <recommendedName>
        <fullName evidence="19">Serine/threonine-protein kinase PRP4 homolog</fullName>
        <ecNumber evidence="3">2.7.11.1</ecNumber>
    </recommendedName>
    <alternativeName>
        <fullName evidence="20">PRP4 pre-mRNA-processing factor 4 homolog</fullName>
    </alternativeName>
</protein>
<gene>
    <name evidence="25" type="ORF">BCR36DRAFT_395178</name>
</gene>
<evidence type="ECO:0000256" key="10">
    <source>
        <dbReference type="ARBA" id="ARBA00022728"/>
    </source>
</evidence>
<evidence type="ECO:0000256" key="11">
    <source>
        <dbReference type="ARBA" id="ARBA00022741"/>
    </source>
</evidence>
<dbReference type="PROSITE" id="PS00108">
    <property type="entry name" value="PROTEIN_KINASE_ST"/>
    <property type="match status" value="1"/>
</dbReference>
<evidence type="ECO:0000256" key="5">
    <source>
        <dbReference type="ARBA" id="ARBA00022499"/>
    </source>
</evidence>
<dbReference type="AlphaFoldDB" id="A0A1Y1VJH2"/>
<keyword evidence="16" id="KW-0508">mRNA splicing</keyword>
<dbReference type="Pfam" id="PF00069">
    <property type="entry name" value="Pkinase"/>
    <property type="match status" value="1"/>
</dbReference>
<comment type="subcellular location">
    <subcellularLocation>
        <location evidence="2">Chromosome</location>
    </subcellularLocation>
    <subcellularLocation>
        <location evidence="1">Nucleus</location>
    </subcellularLocation>
</comment>
<dbReference type="GO" id="GO:0005524">
    <property type="term" value="F:ATP binding"/>
    <property type="evidence" value="ECO:0007669"/>
    <property type="project" value="UniProtKB-UniRule"/>
</dbReference>
<evidence type="ECO:0000256" key="23">
    <source>
        <dbReference type="RuleBase" id="RU000304"/>
    </source>
</evidence>
<evidence type="ECO:0000256" key="19">
    <source>
        <dbReference type="ARBA" id="ARBA00023637"/>
    </source>
</evidence>
<evidence type="ECO:0000256" key="14">
    <source>
        <dbReference type="ARBA" id="ARBA00022843"/>
    </source>
</evidence>
<dbReference type="InterPro" id="IPR011009">
    <property type="entry name" value="Kinase-like_dom_sf"/>
</dbReference>
<evidence type="ECO:0000256" key="1">
    <source>
        <dbReference type="ARBA" id="ARBA00004123"/>
    </source>
</evidence>
<dbReference type="Proteomes" id="UP000193719">
    <property type="component" value="Unassembled WGS sequence"/>
</dbReference>
<dbReference type="EC" id="2.7.11.1" evidence="3"/>
<evidence type="ECO:0000256" key="8">
    <source>
        <dbReference type="ARBA" id="ARBA00022664"/>
    </source>
</evidence>
<dbReference type="Gene3D" id="1.10.510.10">
    <property type="entry name" value="Transferase(Phosphotransferase) domain 1"/>
    <property type="match status" value="1"/>
</dbReference>
<keyword evidence="5" id="KW-1017">Isopeptide bond</keyword>
<comment type="similarity">
    <text evidence="18">Belongs to the protein kinase superfamily. CMGC Ser/Thr protein kinase family.</text>
</comment>
<dbReference type="Gene3D" id="3.30.200.20">
    <property type="entry name" value="Phosphorylase Kinase, domain 1"/>
    <property type="match status" value="1"/>
</dbReference>
<organism evidence="25 26">
    <name type="scientific">Piromyces finnis</name>
    <dbReference type="NCBI Taxonomy" id="1754191"/>
    <lineage>
        <taxon>Eukaryota</taxon>
        <taxon>Fungi</taxon>
        <taxon>Fungi incertae sedis</taxon>
        <taxon>Chytridiomycota</taxon>
        <taxon>Chytridiomycota incertae sedis</taxon>
        <taxon>Neocallimastigomycetes</taxon>
        <taxon>Neocallimastigales</taxon>
        <taxon>Neocallimastigaceae</taxon>
        <taxon>Piromyces</taxon>
    </lineage>
</organism>
<evidence type="ECO:0000256" key="4">
    <source>
        <dbReference type="ARBA" id="ARBA00022454"/>
    </source>
</evidence>
<dbReference type="FunFam" id="1.10.510.10:FF:000078">
    <property type="entry name" value="Serine/threonine-protein kinase PRP4 homolog"/>
    <property type="match status" value="1"/>
</dbReference>
<keyword evidence="13 22" id="KW-0067">ATP-binding</keyword>
<evidence type="ECO:0000256" key="16">
    <source>
        <dbReference type="ARBA" id="ARBA00023187"/>
    </source>
</evidence>
<evidence type="ECO:0000256" key="13">
    <source>
        <dbReference type="ARBA" id="ARBA00022840"/>
    </source>
</evidence>
<evidence type="ECO:0000256" key="7">
    <source>
        <dbReference type="ARBA" id="ARBA00022553"/>
    </source>
</evidence>
<keyword evidence="9" id="KW-0808">Transferase</keyword>
<evidence type="ECO:0000256" key="12">
    <source>
        <dbReference type="ARBA" id="ARBA00022777"/>
    </source>
</evidence>
<sequence length="386" mass="44398">MNYDYDIFAGDMDDDVDMFAGTDDHKHDDIRVVRNSISNPSLLDNWDDPDGYYRVILGEMLDNRYHVYTNLGKGVFSTVVKAKDTKNNDKEVAIKIIRNNDTMRRASLKEISILNKLMEADPDDRKHIVRMISNFEYRGHICVVFELLGMNLREVLKKYGKDVGINIKAVRVYAQQLFLALSLLKKCKVLHADIKPDNVLVNESKNTLKLCDLGSASFDNENDITPYLVSRFYRAPEIILGLAYDSAIDVWSVGCTLYELYTGKILFPGHTNNHMLKYMMELKGKFPNKMIRKGQFGSQHFDESMNFMQVETDKITGKEIIKSVNIIKPTKDLKSRLLPNTSKLNEGELEMVTQFVDLLEKCFVLNPEKRITAREALSHPFLSRHH</sequence>
<evidence type="ECO:0000256" key="21">
    <source>
        <dbReference type="ARBA" id="ARBA00046964"/>
    </source>
</evidence>
<dbReference type="PANTHER" id="PTHR24058">
    <property type="entry name" value="DUAL SPECIFICITY PROTEIN KINASE"/>
    <property type="match status" value="1"/>
</dbReference>
<dbReference type="GO" id="GO:0005681">
    <property type="term" value="C:spliceosomal complex"/>
    <property type="evidence" value="ECO:0007669"/>
    <property type="project" value="UniProtKB-KW"/>
</dbReference>
<keyword evidence="17" id="KW-0539">Nucleus</keyword>
<dbReference type="EMBL" id="MCFH01000005">
    <property type="protein sequence ID" value="ORX57861.1"/>
    <property type="molecule type" value="Genomic_DNA"/>
</dbReference>
<dbReference type="GO" id="GO:0004674">
    <property type="term" value="F:protein serine/threonine kinase activity"/>
    <property type="evidence" value="ECO:0007669"/>
    <property type="project" value="UniProtKB-KW"/>
</dbReference>
<dbReference type="PROSITE" id="PS00107">
    <property type="entry name" value="PROTEIN_KINASE_ATP"/>
    <property type="match status" value="1"/>
</dbReference>
<evidence type="ECO:0000256" key="17">
    <source>
        <dbReference type="ARBA" id="ARBA00023242"/>
    </source>
</evidence>
<evidence type="ECO:0000256" key="22">
    <source>
        <dbReference type="PROSITE-ProRule" id="PRU10141"/>
    </source>
</evidence>
<evidence type="ECO:0000313" key="26">
    <source>
        <dbReference type="Proteomes" id="UP000193719"/>
    </source>
</evidence>
<keyword evidence="15" id="KW-0007">Acetylation</keyword>
<keyword evidence="10" id="KW-0747">Spliceosome</keyword>
<evidence type="ECO:0000256" key="15">
    <source>
        <dbReference type="ARBA" id="ARBA00022990"/>
    </source>
</evidence>
<keyword evidence="14" id="KW-0832">Ubl conjugation</keyword>
<evidence type="ECO:0000256" key="20">
    <source>
        <dbReference type="ARBA" id="ARBA00031858"/>
    </source>
</evidence>
<dbReference type="InterPro" id="IPR008271">
    <property type="entry name" value="Ser/Thr_kinase_AS"/>
</dbReference>
<feature type="domain" description="Protein kinase" evidence="24">
    <location>
        <begin position="65"/>
        <end position="382"/>
    </location>
</feature>
<keyword evidence="26" id="KW-1185">Reference proteome</keyword>
<dbReference type="PROSITE" id="PS50011">
    <property type="entry name" value="PROTEIN_KINASE_DOM"/>
    <property type="match status" value="1"/>
</dbReference>
<keyword evidence="8" id="KW-0507">mRNA processing</keyword>